<name>A0A0U3NAZ0_9HYPH</name>
<dbReference type="AlphaFoldDB" id="A0A0U3NAZ0"/>
<feature type="transmembrane region" description="Helical" evidence="6">
    <location>
        <begin position="32"/>
        <end position="54"/>
    </location>
</feature>
<dbReference type="Pfam" id="PF09335">
    <property type="entry name" value="VTT_dom"/>
    <property type="match status" value="1"/>
</dbReference>
<dbReference type="STRING" id="121719.APZ00_11790"/>
<evidence type="ECO:0000256" key="3">
    <source>
        <dbReference type="ARBA" id="ARBA00022692"/>
    </source>
</evidence>
<accession>A0A0U3NAZ0</accession>
<evidence type="ECO:0000313" key="9">
    <source>
        <dbReference type="EMBL" id="ALV30040.1"/>
    </source>
</evidence>
<keyword evidence="4 6" id="KW-1133">Transmembrane helix</keyword>
<dbReference type="PANTHER" id="PTHR12677">
    <property type="entry name" value="GOLGI APPARATUS MEMBRANE PROTEIN TVP38-RELATED"/>
    <property type="match status" value="1"/>
</dbReference>
<dbReference type="KEGG" id="pphr:APZ00_11790"/>
<feature type="transmembrane region" description="Helical" evidence="6">
    <location>
        <begin position="158"/>
        <end position="183"/>
    </location>
</feature>
<protein>
    <recommendedName>
        <fullName evidence="6">TVP38/TMEM64 family membrane protein</fullName>
    </recommendedName>
</protein>
<reference evidence="9 10" key="1">
    <citation type="submission" date="2015-10" db="EMBL/GenBank/DDBJ databases">
        <title>The world's first case of liver abscess caused by Pannonibacter phragmitetus.</title>
        <authorList>
            <person name="Ming D."/>
            <person name="Wang M."/>
            <person name="Zhou Y."/>
            <person name="Jiang T."/>
            <person name="Hu S."/>
        </authorList>
    </citation>
    <scope>NUCLEOTIDE SEQUENCE [LARGE SCALE GENOMIC DNA]</scope>
    <source>
        <strain evidence="9 10">31801</strain>
    </source>
</reference>
<comment type="subcellular location">
    <subcellularLocation>
        <location evidence="1 6">Cell membrane</location>
        <topology evidence="1 6">Multi-pass membrane protein</topology>
    </subcellularLocation>
</comment>
<dbReference type="eggNOG" id="COG0398">
    <property type="taxonomic scope" value="Bacteria"/>
</dbReference>
<feature type="transmembrane region" description="Helical" evidence="6">
    <location>
        <begin position="105"/>
        <end position="130"/>
    </location>
</feature>
<feature type="transmembrane region" description="Helical" evidence="6">
    <location>
        <begin position="190"/>
        <end position="208"/>
    </location>
</feature>
<evidence type="ECO:0000256" key="5">
    <source>
        <dbReference type="ARBA" id="ARBA00023136"/>
    </source>
</evidence>
<feature type="transmembrane region" description="Helical" evidence="6">
    <location>
        <begin position="236"/>
        <end position="256"/>
    </location>
</feature>
<keyword evidence="10" id="KW-1185">Reference proteome</keyword>
<evidence type="ECO:0000313" key="10">
    <source>
        <dbReference type="Proteomes" id="UP000064921"/>
    </source>
</evidence>
<sequence>MAGQRYPHRQGTMSEPRTDTQPPPAQRSPWRFAPAVLVVAGLVTGYALGLQDYLSLDYLAGQREALRAYVEAHMLWSATLFLTVYILAVAFSFPAASILTVFGGFLFGWLAGGALVAAGATIGASLLFLATRSALGGFLRHRVRGVLKTLADGFRENAFGYLFAIRLAPVFPFFMVNIAAALFDISLGRFVAATFFGILPGTFAYAYLGQGVDSVLVAAKASGREAQLSDLVTREITLAFFLLAAFALLPTLVKLIRKHSAGRG</sequence>
<proteinExistence type="inferred from homology"/>
<organism evidence="9 10">
    <name type="scientific">Pannonibacter phragmitetus</name>
    <dbReference type="NCBI Taxonomy" id="121719"/>
    <lineage>
        <taxon>Bacteria</taxon>
        <taxon>Pseudomonadati</taxon>
        <taxon>Pseudomonadota</taxon>
        <taxon>Alphaproteobacteria</taxon>
        <taxon>Hyphomicrobiales</taxon>
        <taxon>Stappiaceae</taxon>
        <taxon>Pannonibacter</taxon>
    </lineage>
</organism>
<dbReference type="InterPro" id="IPR032816">
    <property type="entry name" value="VTT_dom"/>
</dbReference>
<dbReference type="PANTHER" id="PTHR12677:SF59">
    <property type="entry name" value="GOLGI APPARATUS MEMBRANE PROTEIN TVP38-RELATED"/>
    <property type="match status" value="1"/>
</dbReference>
<keyword evidence="2 6" id="KW-1003">Cell membrane</keyword>
<keyword evidence="3 6" id="KW-0812">Transmembrane</keyword>
<comment type="similarity">
    <text evidence="6">Belongs to the TVP38/TMEM64 family.</text>
</comment>
<feature type="transmembrane region" description="Helical" evidence="6">
    <location>
        <begin position="74"/>
        <end position="93"/>
    </location>
</feature>
<gene>
    <name evidence="9" type="ORF">APZ00_11790</name>
</gene>
<dbReference type="InterPro" id="IPR015414">
    <property type="entry name" value="TMEM64"/>
</dbReference>
<evidence type="ECO:0000256" key="4">
    <source>
        <dbReference type="ARBA" id="ARBA00022989"/>
    </source>
</evidence>
<evidence type="ECO:0000256" key="2">
    <source>
        <dbReference type="ARBA" id="ARBA00022475"/>
    </source>
</evidence>
<evidence type="ECO:0000259" key="8">
    <source>
        <dbReference type="Pfam" id="PF09335"/>
    </source>
</evidence>
<dbReference type="EMBL" id="CP013068">
    <property type="protein sequence ID" value="ALV30040.1"/>
    <property type="molecule type" value="Genomic_DNA"/>
</dbReference>
<dbReference type="GO" id="GO:0005886">
    <property type="term" value="C:plasma membrane"/>
    <property type="evidence" value="ECO:0007669"/>
    <property type="project" value="UniProtKB-SubCell"/>
</dbReference>
<evidence type="ECO:0000256" key="6">
    <source>
        <dbReference type="RuleBase" id="RU366058"/>
    </source>
</evidence>
<feature type="domain" description="VTT" evidence="8">
    <location>
        <begin position="96"/>
        <end position="210"/>
    </location>
</feature>
<dbReference type="Proteomes" id="UP000064921">
    <property type="component" value="Chromosome"/>
</dbReference>
<keyword evidence="5 6" id="KW-0472">Membrane</keyword>
<evidence type="ECO:0000256" key="1">
    <source>
        <dbReference type="ARBA" id="ARBA00004651"/>
    </source>
</evidence>
<evidence type="ECO:0000256" key="7">
    <source>
        <dbReference type="SAM" id="MobiDB-lite"/>
    </source>
</evidence>
<feature type="region of interest" description="Disordered" evidence="7">
    <location>
        <begin position="1"/>
        <end position="26"/>
    </location>
</feature>